<dbReference type="InterPro" id="IPR040079">
    <property type="entry name" value="Glutathione_S-Trfase"/>
</dbReference>
<dbReference type="SFLD" id="SFLDG01151">
    <property type="entry name" value="Main.2:_Nu-like"/>
    <property type="match status" value="1"/>
</dbReference>
<name>A0A023X075_RUBRA</name>
<dbReference type="InterPro" id="IPR004045">
    <property type="entry name" value="Glutathione_S-Trfase_N"/>
</dbReference>
<dbReference type="AlphaFoldDB" id="A0A023X075"/>
<keyword evidence="4" id="KW-0808">Transferase</keyword>
<dbReference type="KEGG" id="rrd:RradSPS_0171"/>
<dbReference type="Proteomes" id="UP000025229">
    <property type="component" value="Chromosome"/>
</dbReference>
<evidence type="ECO:0000259" key="3">
    <source>
        <dbReference type="PROSITE" id="PS50405"/>
    </source>
</evidence>
<dbReference type="SUPFAM" id="SSF47616">
    <property type="entry name" value="GST C-terminal domain-like"/>
    <property type="match status" value="1"/>
</dbReference>
<evidence type="ECO:0000313" key="4">
    <source>
        <dbReference type="EMBL" id="AHY45454.1"/>
    </source>
</evidence>
<dbReference type="GO" id="GO:0016740">
    <property type="term" value="F:transferase activity"/>
    <property type="evidence" value="ECO:0007669"/>
    <property type="project" value="UniProtKB-KW"/>
</dbReference>
<dbReference type="InterPro" id="IPR004046">
    <property type="entry name" value="GST_C"/>
</dbReference>
<dbReference type="eggNOG" id="COG0625">
    <property type="taxonomic scope" value="Bacteria"/>
</dbReference>
<proteinExistence type="inferred from homology"/>
<evidence type="ECO:0000259" key="2">
    <source>
        <dbReference type="PROSITE" id="PS50404"/>
    </source>
</evidence>
<dbReference type="SMR" id="A0A023X075"/>
<dbReference type="Gene3D" id="3.40.30.10">
    <property type="entry name" value="Glutaredoxin"/>
    <property type="match status" value="1"/>
</dbReference>
<dbReference type="InterPro" id="IPR036282">
    <property type="entry name" value="Glutathione-S-Trfase_C_sf"/>
</dbReference>
<dbReference type="Gene3D" id="1.20.1050.10">
    <property type="match status" value="1"/>
</dbReference>
<reference evidence="4 6" key="1">
    <citation type="submission" date="2014-03" db="EMBL/GenBank/DDBJ databases">
        <title>Complete genome sequence of the Radio-Resistant Rubrobacter radiotolerans RSPS-4.</title>
        <authorList>
            <person name="Egas C.C."/>
            <person name="Barroso C.C."/>
            <person name="Froufe H.J.C."/>
            <person name="Pacheco J.J."/>
            <person name="Albuquerque L.L."/>
            <person name="da Costa M.M.S."/>
        </authorList>
    </citation>
    <scope>NUCLEOTIDE SEQUENCE [LARGE SCALE GENOMIC DNA]</scope>
    <source>
        <strain evidence="4 6">RSPS-4</strain>
    </source>
</reference>
<dbReference type="PROSITE" id="PS50405">
    <property type="entry name" value="GST_CTER"/>
    <property type="match status" value="1"/>
</dbReference>
<feature type="domain" description="GST C-terminal" evidence="3">
    <location>
        <begin position="93"/>
        <end position="228"/>
    </location>
</feature>
<dbReference type="PANTHER" id="PTHR44051:SF19">
    <property type="entry name" value="DISULFIDE-BOND OXIDOREDUCTASE YFCG"/>
    <property type="match status" value="1"/>
</dbReference>
<gene>
    <name evidence="4" type="ORF">RradSPS_0171</name>
    <name evidence="5" type="ORF">SIL72_02370</name>
</gene>
<dbReference type="PROSITE" id="PS50404">
    <property type="entry name" value="GST_NTER"/>
    <property type="match status" value="1"/>
</dbReference>
<dbReference type="CDD" id="cd03048">
    <property type="entry name" value="GST_N_Ure2p_like"/>
    <property type="match status" value="1"/>
</dbReference>
<dbReference type="HOGENOM" id="CLU_011226_14_4_11"/>
<protein>
    <submittedName>
        <fullName evidence="4">Glutathione S-transferase</fullName>
    </submittedName>
    <submittedName>
        <fullName evidence="5">Glutathione binding-like protein</fullName>
    </submittedName>
</protein>
<dbReference type="EMBL" id="CP007514">
    <property type="protein sequence ID" value="AHY45454.1"/>
    <property type="molecule type" value="Genomic_DNA"/>
</dbReference>
<evidence type="ECO:0000256" key="1">
    <source>
        <dbReference type="RuleBase" id="RU003494"/>
    </source>
</evidence>
<evidence type="ECO:0000313" key="6">
    <source>
        <dbReference type="Proteomes" id="UP000025229"/>
    </source>
</evidence>
<dbReference type="Proteomes" id="UP001281130">
    <property type="component" value="Unassembled WGS sequence"/>
</dbReference>
<dbReference type="SFLD" id="SFLDS00019">
    <property type="entry name" value="Glutathione_Transferase_(cytos"/>
    <property type="match status" value="1"/>
</dbReference>
<evidence type="ECO:0000313" key="5">
    <source>
        <dbReference type="EMBL" id="MDX5892865.1"/>
    </source>
</evidence>
<dbReference type="EMBL" id="JAWXXX010000001">
    <property type="protein sequence ID" value="MDX5892865.1"/>
    <property type="molecule type" value="Genomic_DNA"/>
</dbReference>
<reference evidence="5" key="2">
    <citation type="submission" date="2023-11" db="EMBL/GenBank/DDBJ databases">
        <title>MicrobeMod: A computational toolkit for identifying prokaryotic methylation and restriction-modification with nanopore sequencing.</title>
        <authorList>
            <person name="Crits-Christoph A."/>
            <person name="Kang S.C."/>
            <person name="Lee H."/>
            <person name="Ostrov N."/>
        </authorList>
    </citation>
    <scope>NUCLEOTIDE SEQUENCE</scope>
    <source>
        <strain evidence="5">ATCC 51242</strain>
    </source>
</reference>
<dbReference type="SUPFAM" id="SSF52833">
    <property type="entry name" value="Thioredoxin-like"/>
    <property type="match status" value="1"/>
</dbReference>
<dbReference type="RefSeq" id="WP_038680046.1">
    <property type="nucleotide sequence ID" value="NZ_CP007514.1"/>
</dbReference>
<organism evidence="4 6">
    <name type="scientific">Rubrobacter radiotolerans</name>
    <name type="common">Arthrobacter radiotolerans</name>
    <dbReference type="NCBI Taxonomy" id="42256"/>
    <lineage>
        <taxon>Bacteria</taxon>
        <taxon>Bacillati</taxon>
        <taxon>Actinomycetota</taxon>
        <taxon>Rubrobacteria</taxon>
        <taxon>Rubrobacterales</taxon>
        <taxon>Rubrobacteraceae</taxon>
        <taxon>Rubrobacter</taxon>
    </lineage>
</organism>
<dbReference type="SFLD" id="SFLDG00358">
    <property type="entry name" value="Main_(cytGST)"/>
    <property type="match status" value="1"/>
</dbReference>
<dbReference type="CDD" id="cd10291">
    <property type="entry name" value="GST_C_YfcG_like"/>
    <property type="match status" value="1"/>
</dbReference>
<dbReference type="InterPro" id="IPR036249">
    <property type="entry name" value="Thioredoxin-like_sf"/>
</dbReference>
<dbReference type="Pfam" id="PF02798">
    <property type="entry name" value="GST_N"/>
    <property type="match status" value="1"/>
</dbReference>
<feature type="domain" description="GST N-terminal" evidence="2">
    <location>
        <begin position="2"/>
        <end position="89"/>
    </location>
</feature>
<dbReference type="PANTHER" id="PTHR44051">
    <property type="entry name" value="GLUTATHIONE S-TRANSFERASE-RELATED"/>
    <property type="match status" value="1"/>
</dbReference>
<comment type="similarity">
    <text evidence="1">Belongs to the GST superfamily.</text>
</comment>
<dbReference type="STRING" id="42256.RradSPS_0171"/>
<sequence>MASPIDIYFWPTPNGNKVTIFCEEAGLEYDLKPINIAEGDQFEEAFLKISPNNKMPAIVDPEGPDGEPISVFESGAILIYLAEKTGKLFPTDSPRKRYRTLEWLMFQMGGVGPMLGQNHHFRQYAPEKIDYAIERYTNEAARLYGVIDKRLSESAYLAGDELTIADIATWPWLTNHENQGQDLDDFPHLKKWFEGIKERPAVGRAMERGKEVAEAGLTLDEKTRDTLFGKGQYRRR</sequence>
<accession>A0A023X075</accession>
<dbReference type="Pfam" id="PF00043">
    <property type="entry name" value="GST_C"/>
    <property type="match status" value="1"/>
</dbReference>
<keyword evidence="6" id="KW-1185">Reference proteome</keyword>
<dbReference type="PATRIC" id="fig|42256.3.peg.173"/>
<dbReference type="InterPro" id="IPR010987">
    <property type="entry name" value="Glutathione-S-Trfase_C-like"/>
</dbReference>